<dbReference type="Pfam" id="PF02969">
    <property type="entry name" value="TAF"/>
    <property type="match status" value="1"/>
</dbReference>
<dbReference type="Proteomes" id="UP000013827">
    <property type="component" value="Unassembled WGS sequence"/>
</dbReference>
<reference evidence="8" key="1">
    <citation type="journal article" date="2013" name="Nature">
        <title>Pan genome of the phytoplankton Emiliania underpins its global distribution.</title>
        <authorList>
            <person name="Read B.A."/>
            <person name="Kegel J."/>
            <person name="Klute M.J."/>
            <person name="Kuo A."/>
            <person name="Lefebvre S.C."/>
            <person name="Maumus F."/>
            <person name="Mayer C."/>
            <person name="Miller J."/>
            <person name="Monier A."/>
            <person name="Salamov A."/>
            <person name="Young J."/>
            <person name="Aguilar M."/>
            <person name="Claverie J.M."/>
            <person name="Frickenhaus S."/>
            <person name="Gonzalez K."/>
            <person name="Herman E.K."/>
            <person name="Lin Y.C."/>
            <person name="Napier J."/>
            <person name="Ogata H."/>
            <person name="Sarno A.F."/>
            <person name="Shmutz J."/>
            <person name="Schroeder D."/>
            <person name="de Vargas C."/>
            <person name="Verret F."/>
            <person name="von Dassow P."/>
            <person name="Valentin K."/>
            <person name="Van de Peer Y."/>
            <person name="Wheeler G."/>
            <person name="Dacks J.B."/>
            <person name="Delwiche C.F."/>
            <person name="Dyhrman S.T."/>
            <person name="Glockner G."/>
            <person name="John U."/>
            <person name="Richards T."/>
            <person name="Worden A.Z."/>
            <person name="Zhang X."/>
            <person name="Grigoriev I.V."/>
            <person name="Allen A.E."/>
            <person name="Bidle K."/>
            <person name="Borodovsky M."/>
            <person name="Bowler C."/>
            <person name="Brownlee C."/>
            <person name="Cock J.M."/>
            <person name="Elias M."/>
            <person name="Gladyshev V.N."/>
            <person name="Groth M."/>
            <person name="Guda C."/>
            <person name="Hadaegh A."/>
            <person name="Iglesias-Rodriguez M.D."/>
            <person name="Jenkins J."/>
            <person name="Jones B.M."/>
            <person name="Lawson T."/>
            <person name="Leese F."/>
            <person name="Lindquist E."/>
            <person name="Lobanov A."/>
            <person name="Lomsadze A."/>
            <person name="Malik S.B."/>
            <person name="Marsh M.E."/>
            <person name="Mackinder L."/>
            <person name="Mock T."/>
            <person name="Mueller-Roeber B."/>
            <person name="Pagarete A."/>
            <person name="Parker M."/>
            <person name="Probert I."/>
            <person name="Quesneville H."/>
            <person name="Raines C."/>
            <person name="Rensing S.A."/>
            <person name="Riano-Pachon D.M."/>
            <person name="Richier S."/>
            <person name="Rokitta S."/>
            <person name="Shiraiwa Y."/>
            <person name="Soanes D.M."/>
            <person name="van der Giezen M."/>
            <person name="Wahlund T.M."/>
            <person name="Williams B."/>
            <person name="Wilson W."/>
            <person name="Wolfe G."/>
            <person name="Wurch L.L."/>
        </authorList>
    </citation>
    <scope>NUCLEOTIDE SEQUENCE</scope>
</reference>
<accession>A0A0D3KKJ4</accession>
<evidence type="ECO:0000256" key="1">
    <source>
        <dbReference type="ARBA" id="ARBA00004123"/>
    </source>
</evidence>
<dbReference type="HOGENOM" id="CLU_2517319_0_0_1"/>
<dbReference type="GO" id="GO:0005669">
    <property type="term" value="C:transcription factor TFIID complex"/>
    <property type="evidence" value="ECO:0007669"/>
    <property type="project" value="InterPro"/>
</dbReference>
<name>A0A0D3KKJ4_EMIH1</name>
<dbReference type="PaxDb" id="2903-EOD36279"/>
<dbReference type="SMART" id="SM00803">
    <property type="entry name" value="TAF"/>
    <property type="match status" value="1"/>
</dbReference>
<feature type="domain" description="TATA box binding protein associated factor (TAF) histone-like fold" evidence="6">
    <location>
        <begin position="2"/>
        <end position="72"/>
    </location>
</feature>
<dbReference type="GO" id="GO:0016251">
    <property type="term" value="F:RNA polymerase II general transcription initiation factor activity"/>
    <property type="evidence" value="ECO:0007669"/>
    <property type="project" value="InterPro"/>
</dbReference>
<evidence type="ECO:0000256" key="3">
    <source>
        <dbReference type="ARBA" id="ARBA00023015"/>
    </source>
</evidence>
<reference evidence="7" key="2">
    <citation type="submission" date="2024-10" db="UniProtKB">
        <authorList>
            <consortium name="EnsemblProtists"/>
        </authorList>
    </citation>
    <scope>IDENTIFICATION</scope>
</reference>
<dbReference type="GO" id="GO:0003713">
    <property type="term" value="F:transcription coactivator activity"/>
    <property type="evidence" value="ECO:0007669"/>
    <property type="project" value="TreeGrafter"/>
</dbReference>
<dbReference type="PANTHER" id="PTHR10221:SF9">
    <property type="entry name" value="TRANSCRIPTION INITIATION FACTOR TFIID SUBUNIT 6"/>
    <property type="match status" value="1"/>
</dbReference>
<dbReference type="SUPFAM" id="SSF47113">
    <property type="entry name" value="Histone-fold"/>
    <property type="match status" value="1"/>
</dbReference>
<keyword evidence="3" id="KW-0805">Transcription regulation</keyword>
<evidence type="ECO:0000256" key="5">
    <source>
        <dbReference type="ARBA" id="ARBA00023242"/>
    </source>
</evidence>
<evidence type="ECO:0000256" key="2">
    <source>
        <dbReference type="ARBA" id="ARBA00007688"/>
    </source>
</evidence>
<dbReference type="InterPro" id="IPR004823">
    <property type="entry name" value="TAF_TATA-bd_Histone-like_dom"/>
</dbReference>
<keyword evidence="8" id="KW-1185">Reference proteome</keyword>
<dbReference type="GO" id="GO:0000124">
    <property type="term" value="C:SAGA complex"/>
    <property type="evidence" value="ECO:0007669"/>
    <property type="project" value="InterPro"/>
</dbReference>
<dbReference type="PANTHER" id="PTHR10221">
    <property type="entry name" value="TRANSCRIPTION INITIATION FACTOR TFIID SUBUNIT 6"/>
    <property type="match status" value="1"/>
</dbReference>
<keyword evidence="5" id="KW-0539">Nucleus</keyword>
<evidence type="ECO:0000256" key="4">
    <source>
        <dbReference type="ARBA" id="ARBA00023163"/>
    </source>
</evidence>
<dbReference type="GO" id="GO:0051123">
    <property type="term" value="P:RNA polymerase II preinitiation complex assembly"/>
    <property type="evidence" value="ECO:0007669"/>
    <property type="project" value="TreeGrafter"/>
</dbReference>
<dbReference type="RefSeq" id="XP_005788708.1">
    <property type="nucleotide sequence ID" value="XM_005788651.1"/>
</dbReference>
<dbReference type="GO" id="GO:0046695">
    <property type="term" value="C:SLIK (SAGA-like) complex"/>
    <property type="evidence" value="ECO:0007669"/>
    <property type="project" value="InterPro"/>
</dbReference>
<proteinExistence type="inferred from homology"/>
<keyword evidence="4" id="KW-0804">Transcription</keyword>
<comment type="subcellular location">
    <subcellularLocation>
        <location evidence="1">Nucleus</location>
    </subcellularLocation>
</comment>
<dbReference type="eggNOG" id="KOG2549">
    <property type="taxonomic scope" value="Eukaryota"/>
</dbReference>
<organism evidence="7 8">
    <name type="scientific">Emiliania huxleyi (strain CCMP1516)</name>
    <dbReference type="NCBI Taxonomy" id="280463"/>
    <lineage>
        <taxon>Eukaryota</taxon>
        <taxon>Haptista</taxon>
        <taxon>Haptophyta</taxon>
        <taxon>Prymnesiophyceae</taxon>
        <taxon>Isochrysidales</taxon>
        <taxon>Noelaerhabdaceae</taxon>
        <taxon>Emiliania</taxon>
    </lineage>
</organism>
<dbReference type="GO" id="GO:0046982">
    <property type="term" value="F:protein heterodimerization activity"/>
    <property type="evidence" value="ECO:0007669"/>
    <property type="project" value="InterPro"/>
</dbReference>
<evidence type="ECO:0000313" key="7">
    <source>
        <dbReference type="EnsemblProtists" id="EOD36279"/>
    </source>
</evidence>
<dbReference type="CDD" id="cd22931">
    <property type="entry name" value="HFD_TAF6"/>
    <property type="match status" value="1"/>
</dbReference>
<dbReference type="AlphaFoldDB" id="A0A0D3KKJ4"/>
<dbReference type="STRING" id="2903.R1FS25"/>
<dbReference type="EnsemblProtists" id="EOD36279">
    <property type="protein sequence ID" value="EOD36279"/>
    <property type="gene ID" value="EMIHUDRAFT_226588"/>
</dbReference>
<protein>
    <recommendedName>
        <fullName evidence="6">TATA box binding protein associated factor (TAF) histone-like fold domain-containing protein</fullName>
    </recommendedName>
</protein>
<dbReference type="KEGG" id="ehx:EMIHUDRAFT_226588"/>
<sequence>MSLLDASCIRVIAESVGIAQVSDEVAEALAPDVEYRLRDIVQACSRSVEALKFMRHGRRETLTCDDINFALRTDAFAPFQRRFRS</sequence>
<dbReference type="Gene3D" id="1.10.20.10">
    <property type="entry name" value="Histone, subunit A"/>
    <property type="match status" value="1"/>
</dbReference>
<evidence type="ECO:0000313" key="8">
    <source>
        <dbReference type="Proteomes" id="UP000013827"/>
    </source>
</evidence>
<comment type="similarity">
    <text evidence="2">Belongs to the TAF6 family.</text>
</comment>
<dbReference type="GeneID" id="17281550"/>
<dbReference type="InterPro" id="IPR009072">
    <property type="entry name" value="Histone-fold"/>
</dbReference>
<evidence type="ECO:0000259" key="6">
    <source>
        <dbReference type="SMART" id="SM00803"/>
    </source>
</evidence>
<dbReference type="InterPro" id="IPR037796">
    <property type="entry name" value="TAF6"/>
</dbReference>